<name>A0AAN6PW04_9PEZI</name>
<evidence type="ECO:0000313" key="2">
    <source>
        <dbReference type="Proteomes" id="UP001305647"/>
    </source>
</evidence>
<accession>A0AAN6PW04</accession>
<reference evidence="1" key="2">
    <citation type="submission" date="2023-05" db="EMBL/GenBank/DDBJ databases">
        <authorList>
            <consortium name="Lawrence Berkeley National Laboratory"/>
            <person name="Steindorff A."/>
            <person name="Hensen N."/>
            <person name="Bonometti L."/>
            <person name="Westerberg I."/>
            <person name="Brannstrom I.O."/>
            <person name="Guillou S."/>
            <person name="Cros-Aarteil S."/>
            <person name="Calhoun S."/>
            <person name="Haridas S."/>
            <person name="Kuo A."/>
            <person name="Mondo S."/>
            <person name="Pangilinan J."/>
            <person name="Riley R."/>
            <person name="Labutti K."/>
            <person name="Andreopoulos B."/>
            <person name="Lipzen A."/>
            <person name="Chen C."/>
            <person name="Yanf M."/>
            <person name="Daum C."/>
            <person name="Ng V."/>
            <person name="Clum A."/>
            <person name="Ohm R."/>
            <person name="Martin F."/>
            <person name="Silar P."/>
            <person name="Natvig D."/>
            <person name="Lalanne C."/>
            <person name="Gautier V."/>
            <person name="Ament-Velasquez S.L."/>
            <person name="Kruys A."/>
            <person name="Hutchinson M.I."/>
            <person name="Powell A.J."/>
            <person name="Barry K."/>
            <person name="Miller A.N."/>
            <person name="Grigoriev I.V."/>
            <person name="Debuchy R."/>
            <person name="Gladieux P."/>
            <person name="Thoren M.H."/>
            <person name="Johannesson H."/>
        </authorList>
    </citation>
    <scope>NUCLEOTIDE SEQUENCE</scope>
    <source>
        <strain evidence="1">CBS 757.83</strain>
    </source>
</reference>
<reference evidence="1" key="1">
    <citation type="journal article" date="2023" name="Mol. Phylogenet. Evol.">
        <title>Genome-scale phylogeny and comparative genomics of the fungal order Sordariales.</title>
        <authorList>
            <person name="Hensen N."/>
            <person name="Bonometti L."/>
            <person name="Westerberg I."/>
            <person name="Brannstrom I.O."/>
            <person name="Guillou S."/>
            <person name="Cros-Aarteil S."/>
            <person name="Calhoun S."/>
            <person name="Haridas S."/>
            <person name="Kuo A."/>
            <person name="Mondo S."/>
            <person name="Pangilinan J."/>
            <person name="Riley R."/>
            <person name="LaButti K."/>
            <person name="Andreopoulos B."/>
            <person name="Lipzen A."/>
            <person name="Chen C."/>
            <person name="Yan M."/>
            <person name="Daum C."/>
            <person name="Ng V."/>
            <person name="Clum A."/>
            <person name="Steindorff A."/>
            <person name="Ohm R.A."/>
            <person name="Martin F."/>
            <person name="Silar P."/>
            <person name="Natvig D.O."/>
            <person name="Lalanne C."/>
            <person name="Gautier V."/>
            <person name="Ament-Velasquez S.L."/>
            <person name="Kruys A."/>
            <person name="Hutchinson M.I."/>
            <person name="Powell A.J."/>
            <person name="Barry K."/>
            <person name="Miller A.N."/>
            <person name="Grigoriev I.V."/>
            <person name="Debuchy R."/>
            <person name="Gladieux P."/>
            <person name="Hiltunen Thoren M."/>
            <person name="Johannesson H."/>
        </authorList>
    </citation>
    <scope>NUCLEOTIDE SEQUENCE</scope>
    <source>
        <strain evidence="1">CBS 757.83</strain>
    </source>
</reference>
<dbReference type="Proteomes" id="UP001305647">
    <property type="component" value="Unassembled WGS sequence"/>
</dbReference>
<proteinExistence type="predicted"/>
<organism evidence="1 2">
    <name type="scientific">Parathielavia hyrcaniae</name>
    <dbReference type="NCBI Taxonomy" id="113614"/>
    <lineage>
        <taxon>Eukaryota</taxon>
        <taxon>Fungi</taxon>
        <taxon>Dikarya</taxon>
        <taxon>Ascomycota</taxon>
        <taxon>Pezizomycotina</taxon>
        <taxon>Sordariomycetes</taxon>
        <taxon>Sordariomycetidae</taxon>
        <taxon>Sordariales</taxon>
        <taxon>Chaetomiaceae</taxon>
        <taxon>Parathielavia</taxon>
    </lineage>
</organism>
<keyword evidence="2" id="KW-1185">Reference proteome</keyword>
<dbReference type="EMBL" id="MU863670">
    <property type="protein sequence ID" value="KAK4097669.1"/>
    <property type="molecule type" value="Genomic_DNA"/>
</dbReference>
<dbReference type="PANTHER" id="PTHR38788">
    <property type="entry name" value="CLR5 DOMAIN-CONTAINING PROTEIN"/>
    <property type="match status" value="1"/>
</dbReference>
<sequence length="492" mass="55236">MYRTRIRKWGIDKNNKAAEVAYMVRLKKQRDLLGKKSNFLIRNRPVDWDGIERYLARTPDFWAKHGRDQLDLSHEITCKTPTPDSPRIVPLASTSSVPPNLDAAQELRVHEEILRFFRDYTEGAFEQGLWHLAPSHQRYVGRGGVAAHARLNAWYDRVRNVSDWPAGRDADAVRLVNRLLDDLPQLVRDQDFAAFPALMRCCFYLCARRPPLGSVVVQFVARLCAVVLGETHPMALAWARIRALPMSEYLLVLQGTAKVRLDHLESRRRKDEDENGDGALEDENTINAMREYLLVLRLRGSAAAGAEIDHVTCRVKEQVISSRRGKGLSAAQCRLLLGTASSYITCQRFAEAEEVLTRVGAHLIPTTTASASSPLSPNNADRVLPSYLFIMGFLRYVTGRMDEAVNYFLRTYFALEKARGPHSSAVADILLALIDFPGLLQKPEEIQRWQGKFAQVQAEILANATAGVGQMVLEDGEMLDGPLDTDVNTGAW</sequence>
<gene>
    <name evidence="1" type="ORF">N658DRAFT_500189</name>
</gene>
<evidence type="ECO:0000313" key="1">
    <source>
        <dbReference type="EMBL" id="KAK4097669.1"/>
    </source>
</evidence>
<comment type="caution">
    <text evidence="1">The sequence shown here is derived from an EMBL/GenBank/DDBJ whole genome shotgun (WGS) entry which is preliminary data.</text>
</comment>
<dbReference type="AlphaFoldDB" id="A0AAN6PW04"/>
<dbReference type="PANTHER" id="PTHR38788:SF3">
    <property type="entry name" value="CLR5 DOMAIN-CONTAINING PROTEIN"/>
    <property type="match status" value="1"/>
</dbReference>
<protein>
    <submittedName>
        <fullName evidence="1">Uncharacterized protein</fullName>
    </submittedName>
</protein>